<feature type="transmembrane region" description="Helical" evidence="2">
    <location>
        <begin position="252"/>
        <end position="274"/>
    </location>
</feature>
<evidence type="ECO:0000256" key="2">
    <source>
        <dbReference type="SAM" id="Phobius"/>
    </source>
</evidence>
<feature type="region of interest" description="Disordered" evidence="1">
    <location>
        <begin position="426"/>
        <end position="519"/>
    </location>
</feature>
<sequence length="519" mass="55108">MLAPTAIHGGAAPLASLTSIFTPPCPTSWLITTTRLLSQYPAFPTTGPASCDPPSWTANLEGRGFQYYSPAICPQGFVVGPGCGLTKTRTEEGFPTVAPQETVAYCVPSGLSCTTDTTDYRGGVWGLSREATTFGARVTVGPAIQIRWREADLTMLETHPLTPGLKVARTNMAAQAVATAVILSYTTSISIPTSAPQPTDVLITDTTLPAAHSPKDSGLFPAAFPTGPSAPSKSTNTSGGGLLGSLNRTNSIIVIVVITLVGVSILATAALILVRRNKRKELNVWASAEAGNRASTWPGPSNRGTFMSAASSNKVVRDVRSTTPASSKKISTNLDPRGRVSELHGSPPPSAVRLPVLGSVPNPAELEGDMTQMPTRLWAHNQRSWLRSPSLQQPLQSPRSVRSFGRRTVRESFGEKINDPATVLGRLKIPSTRSTMTRPSPNSASPAASSFWRIPRSPRSPKSPRSTMTTRRSQLSHVSPIPSPMKLGLSGDVATPTIPEHPQEETGESSSNTQRESRP</sequence>
<feature type="compositionally biased region" description="Low complexity" evidence="1">
    <location>
        <begin position="463"/>
        <end position="473"/>
    </location>
</feature>
<feature type="compositionally biased region" description="Polar residues" evidence="1">
    <location>
        <begin position="508"/>
        <end position="519"/>
    </location>
</feature>
<gene>
    <name evidence="3" type="ORF">QBC42DRAFT_108070</name>
</gene>
<keyword evidence="4" id="KW-1185">Reference proteome</keyword>
<comment type="caution">
    <text evidence="3">The sequence shown here is derived from an EMBL/GenBank/DDBJ whole genome shotgun (WGS) entry which is preliminary data.</text>
</comment>
<keyword evidence="2" id="KW-0812">Transmembrane</keyword>
<reference evidence="3" key="1">
    <citation type="journal article" date="2023" name="Mol. Phylogenet. Evol.">
        <title>Genome-scale phylogeny and comparative genomics of the fungal order Sordariales.</title>
        <authorList>
            <person name="Hensen N."/>
            <person name="Bonometti L."/>
            <person name="Westerberg I."/>
            <person name="Brannstrom I.O."/>
            <person name="Guillou S."/>
            <person name="Cros-Aarteil S."/>
            <person name="Calhoun S."/>
            <person name="Haridas S."/>
            <person name="Kuo A."/>
            <person name="Mondo S."/>
            <person name="Pangilinan J."/>
            <person name="Riley R."/>
            <person name="LaButti K."/>
            <person name="Andreopoulos B."/>
            <person name="Lipzen A."/>
            <person name="Chen C."/>
            <person name="Yan M."/>
            <person name="Daum C."/>
            <person name="Ng V."/>
            <person name="Clum A."/>
            <person name="Steindorff A."/>
            <person name="Ohm R.A."/>
            <person name="Martin F."/>
            <person name="Silar P."/>
            <person name="Natvig D.O."/>
            <person name="Lalanne C."/>
            <person name="Gautier V."/>
            <person name="Ament-Velasquez S.L."/>
            <person name="Kruys A."/>
            <person name="Hutchinson M.I."/>
            <person name="Powell A.J."/>
            <person name="Barry K."/>
            <person name="Miller A.N."/>
            <person name="Grigoriev I.V."/>
            <person name="Debuchy R."/>
            <person name="Gladieux P."/>
            <person name="Hiltunen Thoren M."/>
            <person name="Johannesson H."/>
        </authorList>
    </citation>
    <scope>NUCLEOTIDE SEQUENCE</scope>
    <source>
        <strain evidence="3">PSN324</strain>
    </source>
</reference>
<feature type="compositionally biased region" description="Polar residues" evidence="1">
    <location>
        <begin position="321"/>
        <end position="334"/>
    </location>
</feature>
<dbReference type="Proteomes" id="UP001321749">
    <property type="component" value="Unassembled WGS sequence"/>
</dbReference>
<keyword evidence="2" id="KW-0472">Membrane</keyword>
<name>A0AAV9I1U1_9PEZI</name>
<protein>
    <submittedName>
        <fullName evidence="3">Uncharacterized protein</fullName>
    </submittedName>
</protein>
<dbReference type="AlphaFoldDB" id="A0AAV9I1U1"/>
<proteinExistence type="predicted"/>
<feature type="region of interest" description="Disordered" evidence="1">
    <location>
        <begin position="317"/>
        <end position="355"/>
    </location>
</feature>
<evidence type="ECO:0000313" key="4">
    <source>
        <dbReference type="Proteomes" id="UP001321749"/>
    </source>
</evidence>
<accession>A0AAV9I1U1</accession>
<organism evidence="3 4">
    <name type="scientific">Cladorrhinum samala</name>
    <dbReference type="NCBI Taxonomy" id="585594"/>
    <lineage>
        <taxon>Eukaryota</taxon>
        <taxon>Fungi</taxon>
        <taxon>Dikarya</taxon>
        <taxon>Ascomycota</taxon>
        <taxon>Pezizomycotina</taxon>
        <taxon>Sordariomycetes</taxon>
        <taxon>Sordariomycetidae</taxon>
        <taxon>Sordariales</taxon>
        <taxon>Podosporaceae</taxon>
        <taxon>Cladorrhinum</taxon>
    </lineage>
</organism>
<evidence type="ECO:0000313" key="3">
    <source>
        <dbReference type="EMBL" id="KAK4465787.1"/>
    </source>
</evidence>
<feature type="compositionally biased region" description="Low complexity" evidence="1">
    <location>
        <begin position="439"/>
        <end position="450"/>
    </location>
</feature>
<evidence type="ECO:0000256" key="1">
    <source>
        <dbReference type="SAM" id="MobiDB-lite"/>
    </source>
</evidence>
<dbReference type="EMBL" id="MU864936">
    <property type="protein sequence ID" value="KAK4465787.1"/>
    <property type="molecule type" value="Genomic_DNA"/>
</dbReference>
<reference evidence="3" key="2">
    <citation type="submission" date="2023-06" db="EMBL/GenBank/DDBJ databases">
        <authorList>
            <consortium name="Lawrence Berkeley National Laboratory"/>
            <person name="Mondo S.J."/>
            <person name="Hensen N."/>
            <person name="Bonometti L."/>
            <person name="Westerberg I."/>
            <person name="Brannstrom I.O."/>
            <person name="Guillou S."/>
            <person name="Cros-Aarteil S."/>
            <person name="Calhoun S."/>
            <person name="Haridas S."/>
            <person name="Kuo A."/>
            <person name="Pangilinan J."/>
            <person name="Riley R."/>
            <person name="Labutti K."/>
            <person name="Andreopoulos B."/>
            <person name="Lipzen A."/>
            <person name="Chen C."/>
            <person name="Yanf M."/>
            <person name="Daum C."/>
            <person name="Ng V."/>
            <person name="Clum A."/>
            <person name="Steindorff A."/>
            <person name="Ohm R."/>
            <person name="Martin F."/>
            <person name="Silar P."/>
            <person name="Natvig D."/>
            <person name="Lalanne C."/>
            <person name="Gautier V."/>
            <person name="Ament-Velasquez S.L."/>
            <person name="Kruys A."/>
            <person name="Hutchinson M.I."/>
            <person name="Powell A.J."/>
            <person name="Barry K."/>
            <person name="Miller A.N."/>
            <person name="Grigoriev I.V."/>
            <person name="Debuchy R."/>
            <person name="Gladieux P."/>
            <person name="Thoren M.H."/>
            <person name="Johannesson H."/>
        </authorList>
    </citation>
    <scope>NUCLEOTIDE SEQUENCE</scope>
    <source>
        <strain evidence="3">PSN324</strain>
    </source>
</reference>
<keyword evidence="2" id="KW-1133">Transmembrane helix</keyword>